<sequence length="399" mass="44393">MSTARTYRSATEKPEGSPYTLPAILGGLVLLVFLVVWLMRGSEQLQTGYGQRLGNENRASVNGTLAFSEMFRNAGHSVTSLDKLSPRLRKYQTIVWFPDDFGVPTLEQRQFIENWLAESSGRTLIYVGRDYDAATAYWSQIQPQAPADQAVEIRRKLADAKSRFATQRAMLPKDKFGGWFVLRDGPPRKVTALQGEWAEGIDPLKADIRIASQLVEPTEKDVTSNQGTPPETFEPLLESDGDVIIARVSGNAFGGGQIIVVANGSTLLNYPLINHEHRKLAGRLIAESDPLGDVAFLESGEGGPRVEHRHLAKVNSEWPFPMNAIVFHLVMLAMVYCLARSAIFGRARRLIGDTPTDFGKHITALGKLMQRTKDQSYAYARLQQYRQHGKRDSGKAHKK</sequence>
<dbReference type="RefSeq" id="WP_145092679.1">
    <property type="nucleotide sequence ID" value="NZ_CP036274.1"/>
</dbReference>
<keyword evidence="1" id="KW-1133">Transmembrane helix</keyword>
<feature type="transmembrane region" description="Helical" evidence="1">
    <location>
        <begin position="318"/>
        <end position="339"/>
    </location>
</feature>
<protein>
    <recommendedName>
        <fullName evidence="2">DUF4350 domain-containing protein</fullName>
    </recommendedName>
</protein>
<evidence type="ECO:0000313" key="4">
    <source>
        <dbReference type="Proteomes" id="UP000315017"/>
    </source>
</evidence>
<accession>A0A517YG60</accession>
<dbReference type="AlphaFoldDB" id="A0A517YG60"/>
<dbReference type="InterPro" id="IPR025646">
    <property type="entry name" value="DUF4350"/>
</dbReference>
<evidence type="ECO:0000313" key="3">
    <source>
        <dbReference type="EMBL" id="QDU29199.1"/>
    </source>
</evidence>
<organism evidence="3 4">
    <name type="scientific">Anatilimnocola aggregata</name>
    <dbReference type="NCBI Taxonomy" id="2528021"/>
    <lineage>
        <taxon>Bacteria</taxon>
        <taxon>Pseudomonadati</taxon>
        <taxon>Planctomycetota</taxon>
        <taxon>Planctomycetia</taxon>
        <taxon>Pirellulales</taxon>
        <taxon>Pirellulaceae</taxon>
        <taxon>Anatilimnocola</taxon>
    </lineage>
</organism>
<keyword evidence="1" id="KW-0812">Transmembrane</keyword>
<evidence type="ECO:0000259" key="2">
    <source>
        <dbReference type="Pfam" id="PF14258"/>
    </source>
</evidence>
<feature type="transmembrane region" description="Helical" evidence="1">
    <location>
        <begin position="21"/>
        <end position="39"/>
    </location>
</feature>
<dbReference type="Proteomes" id="UP000315017">
    <property type="component" value="Chromosome"/>
</dbReference>
<dbReference type="EMBL" id="CP036274">
    <property type="protein sequence ID" value="QDU29199.1"/>
    <property type="molecule type" value="Genomic_DNA"/>
</dbReference>
<gene>
    <name evidence="3" type="ORF">ETAA8_43060</name>
</gene>
<keyword evidence="1" id="KW-0472">Membrane</keyword>
<dbReference type="KEGG" id="aagg:ETAA8_43060"/>
<reference evidence="3 4" key="1">
    <citation type="submission" date="2019-02" db="EMBL/GenBank/DDBJ databases">
        <title>Deep-cultivation of Planctomycetes and their phenomic and genomic characterization uncovers novel biology.</title>
        <authorList>
            <person name="Wiegand S."/>
            <person name="Jogler M."/>
            <person name="Boedeker C."/>
            <person name="Pinto D."/>
            <person name="Vollmers J."/>
            <person name="Rivas-Marin E."/>
            <person name="Kohn T."/>
            <person name="Peeters S.H."/>
            <person name="Heuer A."/>
            <person name="Rast P."/>
            <person name="Oberbeckmann S."/>
            <person name="Bunk B."/>
            <person name="Jeske O."/>
            <person name="Meyerdierks A."/>
            <person name="Storesund J.E."/>
            <person name="Kallscheuer N."/>
            <person name="Luecker S."/>
            <person name="Lage O.M."/>
            <person name="Pohl T."/>
            <person name="Merkel B.J."/>
            <person name="Hornburger P."/>
            <person name="Mueller R.-W."/>
            <person name="Bruemmer F."/>
            <person name="Labrenz M."/>
            <person name="Spormann A.M."/>
            <person name="Op den Camp H."/>
            <person name="Overmann J."/>
            <person name="Amann R."/>
            <person name="Jetten M.S.M."/>
            <person name="Mascher T."/>
            <person name="Medema M.H."/>
            <person name="Devos D.P."/>
            <person name="Kaster A.-K."/>
            <person name="Ovreas L."/>
            <person name="Rohde M."/>
            <person name="Galperin M.Y."/>
            <person name="Jogler C."/>
        </authorList>
    </citation>
    <scope>NUCLEOTIDE SEQUENCE [LARGE SCALE GENOMIC DNA]</scope>
    <source>
        <strain evidence="3 4">ETA_A8</strain>
    </source>
</reference>
<keyword evidence="4" id="KW-1185">Reference proteome</keyword>
<proteinExistence type="predicted"/>
<feature type="domain" description="DUF4350" evidence="2">
    <location>
        <begin position="58"/>
        <end position="284"/>
    </location>
</feature>
<dbReference type="OrthoDB" id="258729at2"/>
<dbReference type="Pfam" id="PF14258">
    <property type="entry name" value="DUF4350"/>
    <property type="match status" value="1"/>
</dbReference>
<name>A0A517YG60_9BACT</name>
<evidence type="ECO:0000256" key="1">
    <source>
        <dbReference type="SAM" id="Phobius"/>
    </source>
</evidence>